<dbReference type="EMBL" id="JADFFK010000023">
    <property type="protein sequence ID" value="MBE9639881.1"/>
    <property type="molecule type" value="Genomic_DNA"/>
</dbReference>
<evidence type="ECO:0000313" key="5">
    <source>
        <dbReference type="Proteomes" id="UP000607796"/>
    </source>
</evidence>
<sequence length="481" mass="53383">MFSRYKKPSPQPAAAPAPVEAATPKMVPVDTDARPQAMRKPLPKRAAEAGPQDREKKRKERMGEIKLELHRALLDNLNLAAIDQASEAELREEIAAIATESLQERGIVLNREERSTLNQELYDEVKGLGPLETLLKDDTVSDILVNGPHQIFVERSGKLQLSDVTFKDERHLMRIIDKIVSAVGRRVDESNPYVDARLADGSRFNAMVPPIAVDGSLVSIRKFKKDKLGIDDLVQFGAFTEEMAVYLQAAVATRLNVIVSGGTGSGKTTTLNALSSFIDDSERILTIEDTAELQLQQTHVGRMESRPPNVEGKGAVTPRDCLKNALRMRPDRIIVGETRGEEVIDMLQAMNTGHDGSMTTIHANNPRDAISRLENMIAMAGVEMPLKAMRSQISSAVNILVQASRLQDGSRRMTSISEITGMEGDVISMQEVFRYQRVGLTPDNKIIGHFTATGVRSHYSERFRMWGYDVPPSIYEPFRPE</sequence>
<name>A0ABR9X8X6_9RHOB</name>
<gene>
    <name evidence="4" type="ORF">IQ782_23795</name>
</gene>
<dbReference type="SUPFAM" id="SSF52540">
    <property type="entry name" value="P-loop containing nucleoside triphosphate hydrolases"/>
    <property type="match status" value="1"/>
</dbReference>
<evidence type="ECO:0000256" key="2">
    <source>
        <dbReference type="SAM" id="MobiDB-lite"/>
    </source>
</evidence>
<proteinExistence type="inferred from homology"/>
<evidence type="ECO:0000313" key="4">
    <source>
        <dbReference type="EMBL" id="MBE9639881.1"/>
    </source>
</evidence>
<evidence type="ECO:0000256" key="1">
    <source>
        <dbReference type="ARBA" id="ARBA00006611"/>
    </source>
</evidence>
<comment type="similarity">
    <text evidence="1">Belongs to the GSP E family.</text>
</comment>
<feature type="region of interest" description="Disordered" evidence="2">
    <location>
        <begin position="1"/>
        <end position="59"/>
    </location>
</feature>
<dbReference type="CDD" id="cd01130">
    <property type="entry name" value="VirB11-like_ATPase"/>
    <property type="match status" value="1"/>
</dbReference>
<dbReference type="RefSeq" id="WP_194137158.1">
    <property type="nucleotide sequence ID" value="NZ_JADFFK010000023.1"/>
</dbReference>
<dbReference type="InterPro" id="IPR027417">
    <property type="entry name" value="P-loop_NTPase"/>
</dbReference>
<keyword evidence="5" id="KW-1185">Reference proteome</keyword>
<reference evidence="4 5" key="1">
    <citation type="journal article" date="2021" name="Int. J. Syst. Evol. Microbiol.">
        <title>Salipiger mangrovisoli sp. nov., isolated from mangrove soil and the proposal for the reclassification of Paraphaeobacter pallidus as Salipiger pallidus comb. nov.</title>
        <authorList>
            <person name="Du J."/>
            <person name="Liu Y."/>
            <person name="Pei T."/>
            <person name="Deng M.R."/>
            <person name="Zhu H."/>
        </authorList>
    </citation>
    <scope>NUCLEOTIDE SEQUENCE [LARGE SCALE GENOMIC DNA]</scope>
    <source>
        <strain evidence="4 5">6D45A</strain>
    </source>
</reference>
<dbReference type="InterPro" id="IPR001482">
    <property type="entry name" value="T2SS/T4SS_dom"/>
</dbReference>
<accession>A0ABR9X8X6</accession>
<dbReference type="Gene3D" id="3.40.50.300">
    <property type="entry name" value="P-loop containing nucleotide triphosphate hydrolases"/>
    <property type="match status" value="1"/>
</dbReference>
<dbReference type="PANTHER" id="PTHR30486">
    <property type="entry name" value="TWITCHING MOTILITY PROTEIN PILT"/>
    <property type="match status" value="1"/>
</dbReference>
<dbReference type="Gene3D" id="3.30.450.380">
    <property type="match status" value="1"/>
</dbReference>
<dbReference type="Pfam" id="PF00437">
    <property type="entry name" value="T2SSE"/>
    <property type="match status" value="1"/>
</dbReference>
<feature type="domain" description="Bacterial type II secretion system protein E" evidence="3">
    <location>
        <begin position="126"/>
        <end position="406"/>
    </location>
</feature>
<protein>
    <submittedName>
        <fullName evidence="4">CpaF family protein</fullName>
    </submittedName>
</protein>
<comment type="caution">
    <text evidence="4">The sequence shown here is derived from an EMBL/GenBank/DDBJ whole genome shotgun (WGS) entry which is preliminary data.</text>
</comment>
<dbReference type="Proteomes" id="UP000607796">
    <property type="component" value="Unassembled WGS sequence"/>
</dbReference>
<organism evidence="4 5">
    <name type="scientific">Salipiger mangrovisoli</name>
    <dbReference type="NCBI Taxonomy" id="2865933"/>
    <lineage>
        <taxon>Bacteria</taxon>
        <taxon>Pseudomonadati</taxon>
        <taxon>Pseudomonadota</taxon>
        <taxon>Alphaproteobacteria</taxon>
        <taxon>Rhodobacterales</taxon>
        <taxon>Roseobacteraceae</taxon>
        <taxon>Salipiger</taxon>
    </lineage>
</organism>
<dbReference type="InterPro" id="IPR050921">
    <property type="entry name" value="T4SS_GSP_E_ATPase"/>
</dbReference>
<evidence type="ECO:0000259" key="3">
    <source>
        <dbReference type="Pfam" id="PF00437"/>
    </source>
</evidence>
<dbReference type="PANTHER" id="PTHR30486:SF15">
    <property type="entry name" value="TYPE II_IV SECRETION SYSTEM ATPASE"/>
    <property type="match status" value="1"/>
</dbReference>
<feature type="compositionally biased region" description="Basic and acidic residues" evidence="2">
    <location>
        <begin position="45"/>
        <end position="59"/>
    </location>
</feature>